<evidence type="ECO:0000313" key="2">
    <source>
        <dbReference type="Proteomes" id="UP000198981"/>
    </source>
</evidence>
<dbReference type="STRING" id="1960309.SAMN03159343_2909"/>
<proteinExistence type="predicted"/>
<accession>A0A1G4YHY2</accession>
<reference evidence="2" key="1">
    <citation type="submission" date="2016-10" db="EMBL/GenBank/DDBJ databases">
        <authorList>
            <person name="Varghese N."/>
            <person name="Submissions S."/>
        </authorList>
    </citation>
    <scope>NUCLEOTIDE SEQUENCE [LARGE SCALE GENOMIC DNA]</scope>
    <source>
        <strain evidence="2">DSM 45722</strain>
    </source>
</reference>
<dbReference type="AlphaFoldDB" id="A0A1G4YHY2"/>
<name>A0A1G4YHY2_9ACTN</name>
<sequence length="201" mass="22825">MRSGRVDLDALLLPGQRYVHRYGSPPWEPERVGVLTVLLPLAARAAAQLLQRSPKLYPHVVDGVRRWDTLGWPVVSWDPRGDLGPDGDVVLLLVDGRLGGWRNGARSFTPLMELRTPHAYREPLDADHLRWICDGILSTLWHHGCSDEEIRAVALPRTVAEGDDERDQAWRTRERTEADLARERDDLARRAEAARIPDVWP</sequence>
<dbReference type="RefSeq" id="WP_092805454.1">
    <property type="nucleotide sequence ID" value="NZ_FMUH01000004.1"/>
</dbReference>
<dbReference type="Proteomes" id="UP000198981">
    <property type="component" value="Unassembled WGS sequence"/>
</dbReference>
<gene>
    <name evidence="1" type="ORF">SAMN03159343_2909</name>
</gene>
<dbReference type="EMBL" id="FMUH01000004">
    <property type="protein sequence ID" value="SCX53063.1"/>
    <property type="molecule type" value="Genomic_DNA"/>
</dbReference>
<organism evidence="1 2">
    <name type="scientific">Klenkia marina</name>
    <dbReference type="NCBI Taxonomy" id="1960309"/>
    <lineage>
        <taxon>Bacteria</taxon>
        <taxon>Bacillati</taxon>
        <taxon>Actinomycetota</taxon>
        <taxon>Actinomycetes</taxon>
        <taxon>Geodermatophilales</taxon>
        <taxon>Geodermatophilaceae</taxon>
        <taxon>Klenkia</taxon>
    </lineage>
</organism>
<evidence type="ECO:0000313" key="1">
    <source>
        <dbReference type="EMBL" id="SCX53063.1"/>
    </source>
</evidence>
<protein>
    <submittedName>
        <fullName evidence="1">Uncharacterized protein</fullName>
    </submittedName>
</protein>
<keyword evidence="2" id="KW-1185">Reference proteome</keyword>